<accession>A0A0S2SNX5</accession>
<reference evidence="2" key="1">
    <citation type="submission" date="2015-10" db="EMBL/GenBank/DDBJ databases">
        <title>Complete Genome Sequence of Aeromonas schubertii strain WL1483.</title>
        <authorList>
            <person name="Liu L."/>
        </authorList>
    </citation>
    <scope>NUCLEOTIDE SEQUENCE [LARGE SCALE GENOMIC DNA]</scope>
    <source>
        <strain evidence="2">WL1483</strain>
    </source>
</reference>
<reference evidence="1 2" key="2">
    <citation type="journal article" date="2016" name="Genome Announc.">
        <title>Complete Genome Sequence of the Highly Virulent Aeromonas schubertii Strain WL1483, Isolated from Diseased Snakehead Fish (Channa argus) in China.</title>
        <authorList>
            <person name="Liu L."/>
            <person name="Li N."/>
            <person name="Zhang D."/>
            <person name="Fu X."/>
            <person name="Shi C."/>
            <person name="Lin Q."/>
            <person name="Hao G."/>
        </authorList>
    </citation>
    <scope>NUCLEOTIDE SEQUENCE [LARGE SCALE GENOMIC DNA]</scope>
    <source>
        <strain evidence="1 2">WL1483</strain>
    </source>
</reference>
<dbReference type="RefSeq" id="WP_060586165.1">
    <property type="nucleotide sequence ID" value="NZ_CP013067.1"/>
</dbReference>
<evidence type="ECO:0000313" key="2">
    <source>
        <dbReference type="Proteomes" id="UP000058114"/>
    </source>
</evidence>
<evidence type="ECO:0000313" key="1">
    <source>
        <dbReference type="EMBL" id="ALP43409.1"/>
    </source>
</evidence>
<name>A0A0S2SNX5_9GAMM</name>
<dbReference type="AlphaFoldDB" id="A0A0S2SNX5"/>
<gene>
    <name evidence="1" type="ORF">WL1483_3990</name>
</gene>
<dbReference type="EMBL" id="CP013067">
    <property type="protein sequence ID" value="ALP43409.1"/>
    <property type="molecule type" value="Genomic_DNA"/>
</dbReference>
<dbReference type="PATRIC" id="fig|652.5.peg.2265"/>
<organism evidence="1 2">
    <name type="scientific">Aeromonas schubertii</name>
    <dbReference type="NCBI Taxonomy" id="652"/>
    <lineage>
        <taxon>Bacteria</taxon>
        <taxon>Pseudomonadati</taxon>
        <taxon>Pseudomonadota</taxon>
        <taxon>Gammaproteobacteria</taxon>
        <taxon>Aeromonadales</taxon>
        <taxon>Aeromonadaceae</taxon>
        <taxon>Aeromonas</taxon>
    </lineage>
</organism>
<sequence length="66" mass="7429">MTDIAMTVELLGKPTSSQWQKLKPLVEEAAAQLGHRTYEFHTYSDGCMFLALCDEFDIKYLATVGD</sequence>
<dbReference type="Proteomes" id="UP000058114">
    <property type="component" value="Chromosome"/>
</dbReference>
<protein>
    <submittedName>
        <fullName evidence="1">Uncharacterized protein</fullName>
    </submittedName>
</protein>
<proteinExistence type="predicted"/>
<dbReference type="KEGG" id="asr:WL1483_3990"/>